<evidence type="ECO:0000313" key="3">
    <source>
        <dbReference type="Proteomes" id="UP000184079"/>
    </source>
</evidence>
<feature type="domain" description="N-acetyltransferase" evidence="1">
    <location>
        <begin position="6"/>
        <end position="146"/>
    </location>
</feature>
<proteinExistence type="predicted"/>
<name>A0A1M5U451_9BACI</name>
<keyword evidence="2" id="KW-0808">Transferase</keyword>
<dbReference type="Pfam" id="PF00583">
    <property type="entry name" value="Acetyltransf_1"/>
    <property type="match status" value="1"/>
</dbReference>
<dbReference type="EMBL" id="FQXD01000009">
    <property type="protein sequence ID" value="SHH57636.1"/>
    <property type="molecule type" value="Genomic_DNA"/>
</dbReference>
<sequence length="146" mass="17062">MSITQPTIKELKIEQEWIEAFPIMKQLRPHLNAHSFIELFSQAVEENDYQLFALYDENRIVAVCGFMPMITLYNGRSIWVCDLVTDSSLRSKGYGKTILHYVEHWAKKQNYDVVSLSSGLQRASAHQFYEEKLEYGKTSYVFVKKL</sequence>
<reference evidence="3" key="1">
    <citation type="submission" date="2016-11" db="EMBL/GenBank/DDBJ databases">
        <authorList>
            <person name="Varghese N."/>
            <person name="Submissions S."/>
        </authorList>
    </citation>
    <scope>NUCLEOTIDE SEQUENCE [LARGE SCALE GENOMIC DNA]</scope>
    <source>
        <strain evidence="3">CGMCC 1.6496</strain>
    </source>
</reference>
<gene>
    <name evidence="2" type="ORF">SAMN05421807_10916</name>
</gene>
<dbReference type="InterPro" id="IPR000182">
    <property type="entry name" value="GNAT_dom"/>
</dbReference>
<dbReference type="PROSITE" id="PS51186">
    <property type="entry name" value="GNAT"/>
    <property type="match status" value="1"/>
</dbReference>
<dbReference type="AlphaFoldDB" id="A0A1M5U451"/>
<dbReference type="InterPro" id="IPR016181">
    <property type="entry name" value="Acyl_CoA_acyltransferase"/>
</dbReference>
<organism evidence="2 3">
    <name type="scientific">Virgibacillus chiguensis</name>
    <dbReference type="NCBI Taxonomy" id="411959"/>
    <lineage>
        <taxon>Bacteria</taxon>
        <taxon>Bacillati</taxon>
        <taxon>Bacillota</taxon>
        <taxon>Bacilli</taxon>
        <taxon>Bacillales</taxon>
        <taxon>Bacillaceae</taxon>
        <taxon>Virgibacillus</taxon>
    </lineage>
</organism>
<dbReference type="GO" id="GO:0016747">
    <property type="term" value="F:acyltransferase activity, transferring groups other than amino-acyl groups"/>
    <property type="evidence" value="ECO:0007669"/>
    <property type="project" value="InterPro"/>
</dbReference>
<dbReference type="Proteomes" id="UP000184079">
    <property type="component" value="Unassembled WGS sequence"/>
</dbReference>
<dbReference type="CDD" id="cd04301">
    <property type="entry name" value="NAT_SF"/>
    <property type="match status" value="1"/>
</dbReference>
<protein>
    <submittedName>
        <fullName evidence="2">Acetyltransferase (GNAT) domain-containing protein</fullName>
    </submittedName>
</protein>
<dbReference type="RefSeq" id="WP_073009038.1">
    <property type="nucleotide sequence ID" value="NZ_FQXD01000009.1"/>
</dbReference>
<dbReference type="OrthoDB" id="9805924at2"/>
<accession>A0A1M5U451</accession>
<dbReference type="Gene3D" id="3.40.630.30">
    <property type="match status" value="1"/>
</dbReference>
<dbReference type="SUPFAM" id="SSF55729">
    <property type="entry name" value="Acyl-CoA N-acyltransferases (Nat)"/>
    <property type="match status" value="1"/>
</dbReference>
<keyword evidence="3" id="KW-1185">Reference proteome</keyword>
<evidence type="ECO:0000313" key="2">
    <source>
        <dbReference type="EMBL" id="SHH57636.1"/>
    </source>
</evidence>
<evidence type="ECO:0000259" key="1">
    <source>
        <dbReference type="PROSITE" id="PS51186"/>
    </source>
</evidence>